<reference evidence="7 8" key="1">
    <citation type="journal article" date="2019" name="Sci. Rep.">
        <title>A multi-omics analysis of the grapevine pathogen Lasiodiplodia theobromae reveals that temperature affects the expression of virulence- and pathogenicity-related genes.</title>
        <authorList>
            <person name="Felix C."/>
            <person name="Meneses R."/>
            <person name="Goncalves M.F.M."/>
            <person name="Tilleman L."/>
            <person name="Duarte A.S."/>
            <person name="Jorrin-Novo J.V."/>
            <person name="Van de Peer Y."/>
            <person name="Deforce D."/>
            <person name="Van Nieuwerburgh F."/>
            <person name="Esteves A.C."/>
            <person name="Alves A."/>
        </authorList>
    </citation>
    <scope>NUCLEOTIDE SEQUENCE [LARGE SCALE GENOMIC DNA]</scope>
    <source>
        <strain evidence="7 8">LA-SOL3</strain>
    </source>
</reference>
<evidence type="ECO:0000256" key="4">
    <source>
        <dbReference type="ARBA" id="ARBA00023002"/>
    </source>
</evidence>
<protein>
    <submittedName>
        <fullName evidence="7">FAD-dependent monooxygenase mdpD</fullName>
    </submittedName>
</protein>
<evidence type="ECO:0000256" key="2">
    <source>
        <dbReference type="ARBA" id="ARBA00022630"/>
    </source>
</evidence>
<dbReference type="SUPFAM" id="SSF51905">
    <property type="entry name" value="FAD/NAD(P)-binding domain"/>
    <property type="match status" value="1"/>
</dbReference>
<dbReference type="InterPro" id="IPR002938">
    <property type="entry name" value="FAD-bd"/>
</dbReference>
<organism evidence="7 8">
    <name type="scientific">Lasiodiplodia theobromae</name>
    <dbReference type="NCBI Taxonomy" id="45133"/>
    <lineage>
        <taxon>Eukaryota</taxon>
        <taxon>Fungi</taxon>
        <taxon>Dikarya</taxon>
        <taxon>Ascomycota</taxon>
        <taxon>Pezizomycotina</taxon>
        <taxon>Dothideomycetes</taxon>
        <taxon>Dothideomycetes incertae sedis</taxon>
        <taxon>Botryosphaeriales</taxon>
        <taxon>Botryosphaeriaceae</taxon>
        <taxon>Lasiodiplodia</taxon>
    </lineage>
</organism>
<dbReference type="PANTHER" id="PTHR13789">
    <property type="entry name" value="MONOOXYGENASE"/>
    <property type="match status" value="1"/>
</dbReference>
<dbReference type="OrthoDB" id="16820at2759"/>
<evidence type="ECO:0000256" key="1">
    <source>
        <dbReference type="ARBA" id="ARBA00007992"/>
    </source>
</evidence>
<keyword evidence="4" id="KW-0560">Oxidoreductase</keyword>
<dbReference type="PANTHER" id="PTHR13789:SF236">
    <property type="entry name" value="MONOOXYGENASE, PUTATIVE (AFU_ORTHOLOGUE AFUA_6G12060)-RELATED"/>
    <property type="match status" value="1"/>
</dbReference>
<evidence type="ECO:0000313" key="7">
    <source>
        <dbReference type="EMBL" id="KAB2570706.1"/>
    </source>
</evidence>
<sequence>METSPSSGISILISGGGLAGLACAIESHRKGHKVRVLERRPDFNEHGGMINMGSSALHTPEKWPGFIEQARKHCYKPTCQFYRYNGDFMGEFTTGEPGYPSLPTTRGVLQRDLYAYAMELGIPVEFGVGVVQYRETHDKGSVVTSDGREIEADLVIAADGVGSKSWSLVTGRNDPPASSGYAIYRATIPLAAALENPIIAKELEGSKTRISLHLGPDVHVVIGKTETDVSWYITFKTDPSKDQGATVPVDEAVKHIQGWAPFLTELVNFTPDKVALIWRILWRNPQSQWYSPNCRVLQIGDAAHAFLPTSNSGATMAWEDAFSIAACLDISGKSNIPQAVKVHTLLRFERTACAQKTGFKNRERWHKKEWDMAEDQSDIGRIVGKWIFKHDAEQYVYENYEKAVESLANGTPFKNTNSVPGYTYEPWDIIQLTEASQRGETIQDEGDWS</sequence>
<evidence type="ECO:0000313" key="8">
    <source>
        <dbReference type="Proteomes" id="UP000325902"/>
    </source>
</evidence>
<feature type="domain" description="FAD-binding" evidence="6">
    <location>
        <begin position="11"/>
        <end position="327"/>
    </location>
</feature>
<accession>A0A5N5CZF2</accession>
<evidence type="ECO:0000256" key="3">
    <source>
        <dbReference type="ARBA" id="ARBA00022827"/>
    </source>
</evidence>
<dbReference type="GO" id="GO:0004497">
    <property type="term" value="F:monooxygenase activity"/>
    <property type="evidence" value="ECO:0007669"/>
    <property type="project" value="UniProtKB-KW"/>
</dbReference>
<name>A0A5N5CZF2_9PEZI</name>
<evidence type="ECO:0000259" key="6">
    <source>
        <dbReference type="Pfam" id="PF01494"/>
    </source>
</evidence>
<dbReference type="Proteomes" id="UP000325902">
    <property type="component" value="Unassembled WGS sequence"/>
</dbReference>
<dbReference type="SUPFAM" id="SSF54373">
    <property type="entry name" value="FAD-linked reductases, C-terminal domain"/>
    <property type="match status" value="1"/>
</dbReference>
<keyword evidence="3" id="KW-0274">FAD</keyword>
<dbReference type="InterPro" id="IPR036188">
    <property type="entry name" value="FAD/NAD-bd_sf"/>
</dbReference>
<comment type="similarity">
    <text evidence="1">Belongs to the paxM FAD-dependent monooxygenase family.</text>
</comment>
<gene>
    <name evidence="7" type="primary">mdpD_1</name>
    <name evidence="7" type="ORF">DBV05_g10617</name>
</gene>
<dbReference type="GO" id="GO:0071949">
    <property type="term" value="F:FAD binding"/>
    <property type="evidence" value="ECO:0007669"/>
    <property type="project" value="InterPro"/>
</dbReference>
<dbReference type="AlphaFoldDB" id="A0A5N5CZF2"/>
<comment type="caution">
    <text evidence="7">The sequence shown here is derived from an EMBL/GenBank/DDBJ whole genome shotgun (WGS) entry which is preliminary data.</text>
</comment>
<keyword evidence="8" id="KW-1185">Reference proteome</keyword>
<dbReference type="Pfam" id="PF01494">
    <property type="entry name" value="FAD_binding_3"/>
    <property type="match status" value="1"/>
</dbReference>
<dbReference type="PRINTS" id="PR00420">
    <property type="entry name" value="RNGMNOXGNASE"/>
</dbReference>
<keyword evidence="2" id="KW-0285">Flavoprotein</keyword>
<keyword evidence="5 7" id="KW-0503">Monooxygenase</keyword>
<dbReference type="EMBL" id="VCHE01000125">
    <property type="protein sequence ID" value="KAB2570706.1"/>
    <property type="molecule type" value="Genomic_DNA"/>
</dbReference>
<evidence type="ECO:0000256" key="5">
    <source>
        <dbReference type="ARBA" id="ARBA00023033"/>
    </source>
</evidence>
<dbReference type="InterPro" id="IPR050493">
    <property type="entry name" value="FAD-dep_Monooxygenase_BioMet"/>
</dbReference>
<dbReference type="Gene3D" id="3.50.50.60">
    <property type="entry name" value="FAD/NAD(P)-binding domain"/>
    <property type="match status" value="1"/>
</dbReference>
<proteinExistence type="inferred from homology"/>